<evidence type="ECO:0000313" key="1">
    <source>
        <dbReference type="EMBL" id="VDN36690.1"/>
    </source>
</evidence>
<reference evidence="1 2" key="1">
    <citation type="submission" date="2018-11" db="EMBL/GenBank/DDBJ databases">
        <authorList>
            <consortium name="Pathogen Informatics"/>
        </authorList>
    </citation>
    <scope>NUCLEOTIDE SEQUENCE [LARGE SCALE GENOMIC DNA]</scope>
</reference>
<keyword evidence="2" id="KW-1185">Reference proteome</keyword>
<dbReference type="EMBL" id="UYRU01089352">
    <property type="protein sequence ID" value="VDN36690.1"/>
    <property type="molecule type" value="Genomic_DNA"/>
</dbReference>
<dbReference type="AlphaFoldDB" id="A0A3P7N9I7"/>
<dbReference type="Proteomes" id="UP000281553">
    <property type="component" value="Unassembled WGS sequence"/>
</dbReference>
<gene>
    <name evidence="1" type="ORF">DILT_LOCUS17102</name>
</gene>
<name>A0A3P7N9I7_DIBLA</name>
<evidence type="ECO:0000313" key="2">
    <source>
        <dbReference type="Proteomes" id="UP000281553"/>
    </source>
</evidence>
<proteinExistence type="predicted"/>
<accession>A0A3P7N9I7</accession>
<organism evidence="1 2">
    <name type="scientific">Dibothriocephalus latus</name>
    <name type="common">Fish tapeworm</name>
    <name type="synonym">Diphyllobothrium latum</name>
    <dbReference type="NCBI Taxonomy" id="60516"/>
    <lineage>
        <taxon>Eukaryota</taxon>
        <taxon>Metazoa</taxon>
        <taxon>Spiralia</taxon>
        <taxon>Lophotrochozoa</taxon>
        <taxon>Platyhelminthes</taxon>
        <taxon>Cestoda</taxon>
        <taxon>Eucestoda</taxon>
        <taxon>Diphyllobothriidea</taxon>
        <taxon>Diphyllobothriidae</taxon>
        <taxon>Dibothriocephalus</taxon>
    </lineage>
</organism>
<protein>
    <submittedName>
        <fullName evidence="1">Uncharacterized protein</fullName>
    </submittedName>
</protein>
<sequence>MAVRETRIGERFLPLFGFAGFVRFPAFLYPSSSAWSSCPVPLGHPLSRLRIPSYIHLRRKIRVCQVGQQYIRFSFVHFAGTRPLTFCIWGFTNMEQMEQFARRLSFCLASQIPLLSSTHCKTFEGNDSYLPPRVFSWSASAVS</sequence>